<evidence type="ECO:0008006" key="4">
    <source>
        <dbReference type="Google" id="ProtNLM"/>
    </source>
</evidence>
<dbReference type="PANTHER" id="PTHR35523:SF1">
    <property type="entry name" value="CELL WALL PROTEIN SED1"/>
    <property type="match status" value="1"/>
</dbReference>
<feature type="chain" id="PRO_5041416555" description="Spi1p" evidence="1">
    <location>
        <begin position="20"/>
        <end position="148"/>
    </location>
</feature>
<dbReference type="PANTHER" id="PTHR35523">
    <property type="entry name" value="CELL WALL PROTEIN SED1"/>
    <property type="match status" value="1"/>
</dbReference>
<proteinExistence type="predicted"/>
<dbReference type="EMBL" id="OX365900">
    <property type="protein sequence ID" value="CAI4060593.1"/>
    <property type="molecule type" value="Genomic_DNA"/>
</dbReference>
<sequence length="148" mass="15082">MLSNAKFLLSLAMASSAFGLVSNSSSSVIAAPSSDAIIAGNNTATPAPEPSSAVPPFYNSTATTTQYEVVSEFTTYCPEPTTFVTNNATYTVTAPTTLTVTNCPCTIEKPASETSASSTHDVGTNSNAANAKVIPSALGLFGAVMMLL</sequence>
<dbReference type="GeneID" id="80923671"/>
<accession>A0AA35NPY6</accession>
<organism evidence="2 3">
    <name type="scientific">Saccharomyces kudriavzevii (strain ATCC MYA-4449 / AS 2.2408 / CBS 8840 / NBRC 1802 / NCYC 2889)</name>
    <name type="common">Yeast</name>
    <dbReference type="NCBI Taxonomy" id="226230"/>
    <lineage>
        <taxon>Eukaryota</taxon>
        <taxon>Fungi</taxon>
        <taxon>Dikarya</taxon>
        <taxon>Ascomycota</taxon>
        <taxon>Saccharomycotina</taxon>
        <taxon>Saccharomycetes</taxon>
        <taxon>Saccharomycetales</taxon>
        <taxon>Saccharomycetaceae</taxon>
        <taxon>Saccharomyces</taxon>
    </lineage>
</organism>
<dbReference type="GO" id="GO:0031505">
    <property type="term" value="P:fungal-type cell wall organization"/>
    <property type="evidence" value="ECO:0007669"/>
    <property type="project" value="InterPro"/>
</dbReference>
<gene>
    <name evidence="2" type="primary">SKDI05G2300</name>
    <name evidence="2" type="ORF">SKDI_05G2300</name>
</gene>
<feature type="signal peptide" evidence="1">
    <location>
        <begin position="1"/>
        <end position="19"/>
    </location>
</feature>
<keyword evidence="1" id="KW-0732">Signal</keyword>
<keyword evidence="3" id="KW-1185">Reference proteome</keyword>
<dbReference type="RefSeq" id="XP_056087371.1">
    <property type="nucleotide sequence ID" value="XM_056227562.1"/>
</dbReference>
<evidence type="ECO:0000256" key="1">
    <source>
        <dbReference type="SAM" id="SignalP"/>
    </source>
</evidence>
<reference evidence="2" key="1">
    <citation type="submission" date="2022-10" db="EMBL/GenBank/DDBJ databases">
        <authorList>
            <person name="Byrne P K."/>
        </authorList>
    </citation>
    <scope>NUCLEOTIDE SEQUENCE</scope>
    <source>
        <strain evidence="2">IFO1802</strain>
    </source>
</reference>
<dbReference type="GO" id="GO:0009277">
    <property type="term" value="C:fungal-type cell wall"/>
    <property type="evidence" value="ECO:0007669"/>
    <property type="project" value="TreeGrafter"/>
</dbReference>
<dbReference type="AlphaFoldDB" id="A0AA35NPY6"/>
<name>A0AA35NPY6_SACK1</name>
<dbReference type="GO" id="GO:0005199">
    <property type="term" value="F:structural constituent of cell wall"/>
    <property type="evidence" value="ECO:0007669"/>
    <property type="project" value="InterPro"/>
</dbReference>
<evidence type="ECO:0000313" key="3">
    <source>
        <dbReference type="Proteomes" id="UP001162087"/>
    </source>
</evidence>
<protein>
    <recommendedName>
        <fullName evidence="4">Spi1p</fullName>
    </recommendedName>
</protein>
<dbReference type="InterPro" id="IPR038843">
    <property type="entry name" value="Sed1/Spi1"/>
</dbReference>
<dbReference type="Proteomes" id="UP001162087">
    <property type="component" value="Chromosome 5"/>
</dbReference>
<evidence type="ECO:0000313" key="2">
    <source>
        <dbReference type="EMBL" id="CAI4060593.1"/>
    </source>
</evidence>